<dbReference type="Proteomes" id="UP000280008">
    <property type="component" value="Unassembled WGS sequence"/>
</dbReference>
<dbReference type="EMBL" id="RBKS01000001">
    <property type="protein sequence ID" value="RKR75630.1"/>
    <property type="molecule type" value="Genomic_DNA"/>
</dbReference>
<accession>A0A495IIV1</accession>
<dbReference type="Gene3D" id="2.60.40.2850">
    <property type="match status" value="1"/>
</dbReference>
<comment type="caution">
    <text evidence="2">The sequence shown here is derived from an EMBL/GenBank/DDBJ whole genome shotgun (WGS) entry which is preliminary data.</text>
</comment>
<evidence type="ECO:0000313" key="2">
    <source>
        <dbReference type="EMBL" id="RKR75630.1"/>
    </source>
</evidence>
<name>A0A495IIV1_9MICO</name>
<feature type="chain" id="PRO_5019796341" evidence="1">
    <location>
        <begin position="28"/>
        <end position="101"/>
    </location>
</feature>
<dbReference type="NCBIfam" id="TIGR01653">
    <property type="entry name" value="lactococcin_972"/>
    <property type="match status" value="1"/>
</dbReference>
<keyword evidence="3" id="KW-1185">Reference proteome</keyword>
<evidence type="ECO:0000313" key="3">
    <source>
        <dbReference type="Proteomes" id="UP000280008"/>
    </source>
</evidence>
<gene>
    <name evidence="2" type="ORF">C8E83_2778</name>
</gene>
<reference evidence="2 3" key="1">
    <citation type="submission" date="2018-10" db="EMBL/GenBank/DDBJ databases">
        <title>Sequencing the genomes of 1000 actinobacteria strains.</title>
        <authorList>
            <person name="Klenk H.-P."/>
        </authorList>
    </citation>
    <scope>NUCLEOTIDE SEQUENCE [LARGE SCALE GENOMIC DNA]</scope>
    <source>
        <strain evidence="2 3">DSM 17894</strain>
    </source>
</reference>
<organism evidence="2 3">
    <name type="scientific">Frondihabitans australicus</name>
    <dbReference type="NCBI Taxonomy" id="386892"/>
    <lineage>
        <taxon>Bacteria</taxon>
        <taxon>Bacillati</taxon>
        <taxon>Actinomycetota</taxon>
        <taxon>Actinomycetes</taxon>
        <taxon>Micrococcales</taxon>
        <taxon>Microbacteriaceae</taxon>
        <taxon>Frondihabitans</taxon>
    </lineage>
</organism>
<evidence type="ECO:0000256" key="1">
    <source>
        <dbReference type="SAM" id="SignalP"/>
    </source>
</evidence>
<proteinExistence type="predicted"/>
<dbReference type="InterPro" id="IPR006540">
    <property type="entry name" value="Lactococcin_972"/>
</dbReference>
<sequence length="101" mass="10556">MRKMGLLRTGVILGVVIAFGGASAAYAASESVGGGTWQYGLQGKKPGGITYSNYYNGSKSHGSSAKSGKGLNRSPMVGKGKWSYAAIESTLTGNQAYWRNE</sequence>
<dbReference type="Pfam" id="PF09683">
    <property type="entry name" value="Lactococcin_972"/>
    <property type="match status" value="1"/>
</dbReference>
<feature type="signal peptide" evidence="1">
    <location>
        <begin position="1"/>
        <end position="27"/>
    </location>
</feature>
<keyword evidence="1" id="KW-0732">Signal</keyword>
<protein>
    <submittedName>
        <fullName evidence="2">Lactococcin 972 family bacteriocin</fullName>
    </submittedName>
</protein>
<dbReference type="AlphaFoldDB" id="A0A495IIV1"/>